<evidence type="ECO:0000313" key="2">
    <source>
        <dbReference type="EMBL" id="CAF0913668.1"/>
    </source>
</evidence>
<keyword evidence="3" id="KW-1185">Reference proteome</keyword>
<dbReference type="InterPro" id="IPR001660">
    <property type="entry name" value="SAM"/>
</dbReference>
<dbReference type="Proteomes" id="UP000663879">
    <property type="component" value="Unassembled WGS sequence"/>
</dbReference>
<dbReference type="Gene3D" id="1.10.150.50">
    <property type="entry name" value="Transcription Factor, Ets-1"/>
    <property type="match status" value="1"/>
</dbReference>
<dbReference type="OrthoDB" id="74412at2759"/>
<dbReference type="EMBL" id="CAJNOC010002118">
    <property type="protein sequence ID" value="CAF0913668.1"/>
    <property type="molecule type" value="Genomic_DNA"/>
</dbReference>
<dbReference type="SUPFAM" id="SSF47769">
    <property type="entry name" value="SAM/Pointed domain"/>
    <property type="match status" value="1"/>
</dbReference>
<dbReference type="Pfam" id="PF07647">
    <property type="entry name" value="SAM_2"/>
    <property type="match status" value="1"/>
</dbReference>
<feature type="domain" description="SAM" evidence="1">
    <location>
        <begin position="37"/>
        <end position="103"/>
    </location>
</feature>
<accession>A0A814AL66</accession>
<name>A0A814AL66_9BILA</name>
<proteinExistence type="predicted"/>
<evidence type="ECO:0000313" key="3">
    <source>
        <dbReference type="Proteomes" id="UP000663879"/>
    </source>
</evidence>
<comment type="caution">
    <text evidence="2">The sequence shown here is derived from an EMBL/GenBank/DDBJ whole genome shotgun (WGS) entry which is preliminary data.</text>
</comment>
<sequence length="118" mass="13975">MNKSGSEILTPKQQSQENIKDLESGQISQYSNSVYKWNVEKVLDWLNRKFPSQFDNWKETFIQNQITGEILLELTPECLSYLNITDSSLRDQFMLEIAIIKIRNEYDFIRRFKSQSSN</sequence>
<dbReference type="PANTHER" id="PTHR20843:SF0">
    <property type="entry name" value="PROTEIN AVEUGLE"/>
    <property type="match status" value="1"/>
</dbReference>
<dbReference type="AlphaFoldDB" id="A0A814AL66"/>
<dbReference type="PROSITE" id="PS50105">
    <property type="entry name" value="SAM_DOMAIN"/>
    <property type="match status" value="1"/>
</dbReference>
<dbReference type="SMART" id="SM00454">
    <property type="entry name" value="SAM"/>
    <property type="match status" value="1"/>
</dbReference>
<dbReference type="GO" id="GO:0007169">
    <property type="term" value="P:cell surface receptor protein tyrosine kinase signaling pathway"/>
    <property type="evidence" value="ECO:0007669"/>
    <property type="project" value="TreeGrafter"/>
</dbReference>
<gene>
    <name evidence="2" type="ORF">OXX778_LOCUS12035</name>
</gene>
<dbReference type="InterPro" id="IPR052268">
    <property type="entry name" value="SAM_domain-containing_protein"/>
</dbReference>
<protein>
    <recommendedName>
        <fullName evidence="1">SAM domain-containing protein</fullName>
    </recommendedName>
</protein>
<dbReference type="InterPro" id="IPR013761">
    <property type="entry name" value="SAM/pointed_sf"/>
</dbReference>
<dbReference type="PANTHER" id="PTHR20843">
    <property type="entry name" value="STERILE ALPHA MOTIF DOMAIN CONTAINING PROTEIN 10"/>
    <property type="match status" value="1"/>
</dbReference>
<reference evidence="2" key="1">
    <citation type="submission" date="2021-02" db="EMBL/GenBank/DDBJ databases">
        <authorList>
            <person name="Nowell W R."/>
        </authorList>
    </citation>
    <scope>NUCLEOTIDE SEQUENCE</scope>
    <source>
        <strain evidence="2">Ploen Becks lab</strain>
    </source>
</reference>
<evidence type="ECO:0000259" key="1">
    <source>
        <dbReference type="PROSITE" id="PS50105"/>
    </source>
</evidence>
<organism evidence="2 3">
    <name type="scientific">Brachionus calyciflorus</name>
    <dbReference type="NCBI Taxonomy" id="104777"/>
    <lineage>
        <taxon>Eukaryota</taxon>
        <taxon>Metazoa</taxon>
        <taxon>Spiralia</taxon>
        <taxon>Gnathifera</taxon>
        <taxon>Rotifera</taxon>
        <taxon>Eurotatoria</taxon>
        <taxon>Monogononta</taxon>
        <taxon>Pseudotrocha</taxon>
        <taxon>Ploima</taxon>
        <taxon>Brachionidae</taxon>
        <taxon>Brachionus</taxon>
    </lineage>
</organism>
<dbReference type="GO" id="GO:0009898">
    <property type="term" value="C:cytoplasmic side of plasma membrane"/>
    <property type="evidence" value="ECO:0007669"/>
    <property type="project" value="TreeGrafter"/>
</dbReference>